<sequence length="77" mass="9013">YCVFAAGYINNIIIFNNIVKDHFKHLEIIFKLFKNINLNITPKKLFITYPFIRLLNYCMDSLSIATITDCIVAIRNI</sequence>
<proteinExistence type="predicted"/>
<evidence type="ECO:0008006" key="5">
    <source>
        <dbReference type="Google" id="ProtNLM"/>
    </source>
</evidence>
<dbReference type="GO" id="GO:0005739">
    <property type="term" value="C:mitochondrion"/>
    <property type="evidence" value="ECO:0007669"/>
    <property type="project" value="UniProtKB-SubCell"/>
</dbReference>
<evidence type="ECO:0000256" key="2">
    <source>
        <dbReference type="ARBA" id="ARBA00023128"/>
    </source>
</evidence>
<protein>
    <recommendedName>
        <fullName evidence="5">Reverse transcriptase domain-containing protein</fullName>
    </recommendedName>
</protein>
<dbReference type="AlphaFoldDB" id="A0AAJ0IGM5"/>
<keyword evidence="2" id="KW-0496">Mitochondrion</keyword>
<dbReference type="Gene3D" id="3.30.70.270">
    <property type="match status" value="1"/>
</dbReference>
<accession>A0AAJ0IGM5</accession>
<feature type="non-terminal residue" evidence="3">
    <location>
        <position position="1"/>
    </location>
</feature>
<dbReference type="InterPro" id="IPR043128">
    <property type="entry name" value="Rev_trsase/Diguanyl_cyclase"/>
</dbReference>
<dbReference type="SUPFAM" id="SSF56672">
    <property type="entry name" value="DNA/RNA polymerases"/>
    <property type="match status" value="1"/>
</dbReference>
<evidence type="ECO:0000256" key="1">
    <source>
        <dbReference type="ARBA" id="ARBA00004173"/>
    </source>
</evidence>
<comment type="caution">
    <text evidence="3">The sequence shown here is derived from an EMBL/GenBank/DDBJ whole genome shotgun (WGS) entry which is preliminary data.</text>
</comment>
<comment type="subcellular location">
    <subcellularLocation>
        <location evidence="1">Mitochondrion</location>
    </subcellularLocation>
</comment>
<gene>
    <name evidence="3" type="ORF">B0T23DRAFT_307833</name>
</gene>
<organism evidence="3 4">
    <name type="scientific">Neurospora hispaniola</name>
    <dbReference type="NCBI Taxonomy" id="588809"/>
    <lineage>
        <taxon>Eukaryota</taxon>
        <taxon>Fungi</taxon>
        <taxon>Dikarya</taxon>
        <taxon>Ascomycota</taxon>
        <taxon>Pezizomycotina</taxon>
        <taxon>Sordariomycetes</taxon>
        <taxon>Sordariomycetidae</taxon>
        <taxon>Sordariales</taxon>
        <taxon>Sordariaceae</taxon>
        <taxon>Neurospora</taxon>
    </lineage>
</organism>
<evidence type="ECO:0000313" key="4">
    <source>
        <dbReference type="Proteomes" id="UP001285908"/>
    </source>
</evidence>
<dbReference type="RefSeq" id="XP_062697439.1">
    <property type="nucleotide sequence ID" value="XM_062834440.1"/>
</dbReference>
<dbReference type="EMBL" id="JAULSX010000001">
    <property type="protein sequence ID" value="KAK3499806.1"/>
    <property type="molecule type" value="Genomic_DNA"/>
</dbReference>
<dbReference type="InterPro" id="IPR043502">
    <property type="entry name" value="DNA/RNA_pol_sf"/>
</dbReference>
<dbReference type="GeneID" id="87872062"/>
<keyword evidence="4" id="KW-1185">Reference proteome</keyword>
<reference evidence="3 4" key="1">
    <citation type="journal article" date="2023" name="Mol. Phylogenet. Evol.">
        <title>Genome-scale phylogeny and comparative genomics of the fungal order Sordariales.</title>
        <authorList>
            <person name="Hensen N."/>
            <person name="Bonometti L."/>
            <person name="Westerberg I."/>
            <person name="Brannstrom I.O."/>
            <person name="Guillou S."/>
            <person name="Cros-Aarteil S."/>
            <person name="Calhoun S."/>
            <person name="Haridas S."/>
            <person name="Kuo A."/>
            <person name="Mondo S."/>
            <person name="Pangilinan J."/>
            <person name="Riley R."/>
            <person name="LaButti K."/>
            <person name="Andreopoulos B."/>
            <person name="Lipzen A."/>
            <person name="Chen C."/>
            <person name="Yan M."/>
            <person name="Daum C."/>
            <person name="Ng V."/>
            <person name="Clum A."/>
            <person name="Steindorff A."/>
            <person name="Ohm R.A."/>
            <person name="Martin F."/>
            <person name="Silar P."/>
            <person name="Natvig D.O."/>
            <person name="Lalanne C."/>
            <person name="Gautier V."/>
            <person name="Ament-Velasquez S.L."/>
            <person name="Kruys A."/>
            <person name="Hutchinson M.I."/>
            <person name="Powell A.J."/>
            <person name="Barry K."/>
            <person name="Miller A.N."/>
            <person name="Grigoriev I.V."/>
            <person name="Debuchy R."/>
            <person name="Gladieux P."/>
            <person name="Hiltunen Thoren M."/>
            <person name="Johannesson H."/>
        </authorList>
    </citation>
    <scope>NUCLEOTIDE SEQUENCE [LARGE SCALE GENOMIC DNA]</scope>
    <source>
        <strain evidence="3 4">FGSC 10403</strain>
    </source>
</reference>
<dbReference type="Proteomes" id="UP001285908">
    <property type="component" value="Unassembled WGS sequence"/>
</dbReference>
<evidence type="ECO:0000313" key="3">
    <source>
        <dbReference type="EMBL" id="KAK3499806.1"/>
    </source>
</evidence>
<name>A0AAJ0IGM5_9PEZI</name>